<organism evidence="3 4">
    <name type="scientific">Apostasia shenzhenica</name>
    <dbReference type="NCBI Taxonomy" id="1088818"/>
    <lineage>
        <taxon>Eukaryota</taxon>
        <taxon>Viridiplantae</taxon>
        <taxon>Streptophyta</taxon>
        <taxon>Embryophyta</taxon>
        <taxon>Tracheophyta</taxon>
        <taxon>Spermatophyta</taxon>
        <taxon>Magnoliopsida</taxon>
        <taxon>Liliopsida</taxon>
        <taxon>Asparagales</taxon>
        <taxon>Orchidaceae</taxon>
        <taxon>Apostasioideae</taxon>
        <taxon>Apostasia</taxon>
    </lineage>
</organism>
<feature type="transmembrane region" description="Helical" evidence="2">
    <location>
        <begin position="97"/>
        <end position="118"/>
    </location>
</feature>
<keyword evidence="4" id="KW-1185">Reference proteome</keyword>
<feature type="region of interest" description="Disordered" evidence="1">
    <location>
        <begin position="225"/>
        <end position="264"/>
    </location>
</feature>
<feature type="transmembrane region" description="Helical" evidence="2">
    <location>
        <begin position="124"/>
        <end position="144"/>
    </location>
</feature>
<dbReference type="InterPro" id="IPR006461">
    <property type="entry name" value="PLAC_motif_containing"/>
</dbReference>
<reference evidence="3 4" key="1">
    <citation type="journal article" date="2017" name="Nature">
        <title>The Apostasia genome and the evolution of orchids.</title>
        <authorList>
            <person name="Zhang G.Q."/>
            <person name="Liu K.W."/>
            <person name="Li Z."/>
            <person name="Lohaus R."/>
            <person name="Hsiao Y.Y."/>
            <person name="Niu S.C."/>
            <person name="Wang J.Y."/>
            <person name="Lin Y.C."/>
            <person name="Xu Q."/>
            <person name="Chen L.J."/>
            <person name="Yoshida K."/>
            <person name="Fujiwara S."/>
            <person name="Wang Z.W."/>
            <person name="Zhang Y.Q."/>
            <person name="Mitsuda N."/>
            <person name="Wang M."/>
            <person name="Liu G.H."/>
            <person name="Pecoraro L."/>
            <person name="Huang H.X."/>
            <person name="Xiao X.J."/>
            <person name="Lin M."/>
            <person name="Wu X.Y."/>
            <person name="Wu W.L."/>
            <person name="Chen Y.Y."/>
            <person name="Chang S.B."/>
            <person name="Sakamoto S."/>
            <person name="Ohme-Takagi M."/>
            <person name="Yagi M."/>
            <person name="Zeng S.J."/>
            <person name="Shen C.Y."/>
            <person name="Yeh C.M."/>
            <person name="Luo Y.B."/>
            <person name="Tsai W.C."/>
            <person name="Van de Peer Y."/>
            <person name="Liu Z.J."/>
        </authorList>
    </citation>
    <scope>NUCLEOTIDE SEQUENCE [LARGE SCALE GENOMIC DNA]</scope>
    <source>
        <strain evidence="4">cv. Shenzhen</strain>
        <tissue evidence="3">Stem</tissue>
    </source>
</reference>
<accession>A0A2H9ZX96</accession>
<keyword evidence="2" id="KW-0812">Transmembrane</keyword>
<sequence length="264" mass="29634">MDAEETDENMMERMAVLDFDMLCAAVALQTQGMKTENRREKEEADEEPREGELGGVQRMWEGDVIGCLEDRRIAIEASCCPCYRFGRNMGRASLGSCFLQGTVYFSLVALLLLNLIAFGITERYYFLYLGAAFVVSFGLYAGYFRSKIRRQFNIRGSGSYFQDCITHLLCPCCTLCQESRTLEINNVQDGVWHGRGDTVCIGSHGEGSKEFNVLHKSSLMPTKTLEPCNMERPSNGSSNHSWNVGVTSSEPLMLPNRSDLDPKH</sequence>
<dbReference type="STRING" id="1088818.A0A2H9ZX96"/>
<dbReference type="PANTHER" id="PTHR15907">
    <property type="entry name" value="DUF614 FAMILY PROTEIN-RELATED"/>
    <property type="match status" value="1"/>
</dbReference>
<dbReference type="Proteomes" id="UP000236161">
    <property type="component" value="Unassembled WGS sequence"/>
</dbReference>
<dbReference type="NCBIfam" id="TIGR01571">
    <property type="entry name" value="A_thal_Cys_rich"/>
    <property type="match status" value="1"/>
</dbReference>
<keyword evidence="2" id="KW-0472">Membrane</keyword>
<protein>
    <submittedName>
        <fullName evidence="3">Protein plant cadmium resistance 8</fullName>
    </submittedName>
</protein>
<gene>
    <name evidence="3" type="primary">PCR8</name>
    <name evidence="3" type="ORF">AXF42_Ash016274</name>
</gene>
<evidence type="ECO:0000313" key="4">
    <source>
        <dbReference type="Proteomes" id="UP000236161"/>
    </source>
</evidence>
<keyword evidence="2" id="KW-1133">Transmembrane helix</keyword>
<name>A0A2H9ZX96_9ASPA</name>
<evidence type="ECO:0000256" key="2">
    <source>
        <dbReference type="SAM" id="Phobius"/>
    </source>
</evidence>
<dbReference type="EMBL" id="KZ453008">
    <property type="protein sequence ID" value="PKA47928.1"/>
    <property type="molecule type" value="Genomic_DNA"/>
</dbReference>
<evidence type="ECO:0000313" key="3">
    <source>
        <dbReference type="EMBL" id="PKA47928.1"/>
    </source>
</evidence>
<evidence type="ECO:0000256" key="1">
    <source>
        <dbReference type="SAM" id="MobiDB-lite"/>
    </source>
</evidence>
<feature type="region of interest" description="Disordered" evidence="1">
    <location>
        <begin position="33"/>
        <end position="52"/>
    </location>
</feature>
<proteinExistence type="predicted"/>
<feature type="compositionally biased region" description="Polar residues" evidence="1">
    <location>
        <begin position="232"/>
        <end position="250"/>
    </location>
</feature>
<dbReference type="AlphaFoldDB" id="A0A2H9ZX96"/>
<dbReference type="OrthoDB" id="1045822at2759"/>
<dbReference type="Pfam" id="PF04749">
    <property type="entry name" value="PLAC8"/>
    <property type="match status" value="1"/>
</dbReference>